<feature type="transmembrane region" description="Helical" evidence="6">
    <location>
        <begin position="175"/>
        <end position="197"/>
    </location>
</feature>
<evidence type="ECO:0000313" key="8">
    <source>
        <dbReference type="EMBL" id="HEF86832.1"/>
    </source>
</evidence>
<name>A0A7C2BJU0_9CREN</name>
<proteinExistence type="predicted"/>
<organism evidence="8">
    <name type="scientific">Thermosphaera aggregans</name>
    <dbReference type="NCBI Taxonomy" id="54254"/>
    <lineage>
        <taxon>Archaea</taxon>
        <taxon>Thermoproteota</taxon>
        <taxon>Thermoprotei</taxon>
        <taxon>Desulfurococcales</taxon>
        <taxon>Desulfurococcaceae</taxon>
        <taxon>Thermosphaera</taxon>
    </lineage>
</organism>
<dbReference type="GO" id="GO:0005886">
    <property type="term" value="C:plasma membrane"/>
    <property type="evidence" value="ECO:0007669"/>
    <property type="project" value="UniProtKB-SubCell"/>
</dbReference>
<evidence type="ECO:0000256" key="1">
    <source>
        <dbReference type="ARBA" id="ARBA00004651"/>
    </source>
</evidence>
<feature type="transmembrane region" description="Helical" evidence="6">
    <location>
        <begin position="78"/>
        <end position="96"/>
    </location>
</feature>
<evidence type="ECO:0000256" key="6">
    <source>
        <dbReference type="SAM" id="Phobius"/>
    </source>
</evidence>
<dbReference type="AlphaFoldDB" id="A0A7C2BJU0"/>
<sequence>MRRLVKTLVLVSIILGFSFILTVASEYFIPGESVRPLAVFYLSTTFNPWLPYLTVYSPEAVTAIVWDYRGLDTLFETAVFYLALIAGIALARGISLKADPGNEGGLSVIVKTVTRITGPMIVAVGASIGLHGHLTPGGGFQGGATIAVIPLIIIITFSVFFVIGKGVTKDKMLVLRSFGLVGIGLTALAALIIGLAVGKTAYVFQNMAKPTSEVSLPAYFNESLVSGTLWFFNLFEMIAVAAGFTIAFLLLTYPENKEGENA</sequence>
<keyword evidence="4 6" id="KW-1133">Transmembrane helix</keyword>
<feature type="transmembrane region" description="Helical" evidence="6">
    <location>
        <begin position="140"/>
        <end position="163"/>
    </location>
</feature>
<evidence type="ECO:0000259" key="7">
    <source>
        <dbReference type="Pfam" id="PF04039"/>
    </source>
</evidence>
<dbReference type="InterPro" id="IPR050622">
    <property type="entry name" value="CPA3_antiporter_subunitB"/>
</dbReference>
<dbReference type="Pfam" id="PF04039">
    <property type="entry name" value="MnhB"/>
    <property type="match status" value="1"/>
</dbReference>
<evidence type="ECO:0000256" key="4">
    <source>
        <dbReference type="ARBA" id="ARBA00022989"/>
    </source>
</evidence>
<feature type="transmembrane region" description="Helical" evidence="6">
    <location>
        <begin position="7"/>
        <end position="29"/>
    </location>
</feature>
<keyword evidence="2" id="KW-1003">Cell membrane</keyword>
<evidence type="ECO:0000256" key="3">
    <source>
        <dbReference type="ARBA" id="ARBA00022692"/>
    </source>
</evidence>
<evidence type="ECO:0000256" key="5">
    <source>
        <dbReference type="ARBA" id="ARBA00023136"/>
    </source>
</evidence>
<dbReference type="PANTHER" id="PTHR33932:SF4">
    <property type="entry name" value="NA(+)_H(+) ANTIPORTER SUBUNIT B"/>
    <property type="match status" value="1"/>
</dbReference>
<protein>
    <submittedName>
        <fullName evidence="8">Sodium:proton antiporter</fullName>
    </submittedName>
</protein>
<dbReference type="PANTHER" id="PTHR33932">
    <property type="entry name" value="NA(+)/H(+) ANTIPORTER SUBUNIT B"/>
    <property type="match status" value="1"/>
</dbReference>
<comment type="caution">
    <text evidence="8">The sequence shown here is derived from an EMBL/GenBank/DDBJ whole genome shotgun (WGS) entry which is preliminary data.</text>
</comment>
<gene>
    <name evidence="8" type="ORF">ENP55_00680</name>
</gene>
<reference evidence="8" key="1">
    <citation type="journal article" date="2020" name="mSystems">
        <title>Genome- and Community-Level Interaction Insights into Carbon Utilization and Element Cycling Functions of Hydrothermarchaeota in Hydrothermal Sediment.</title>
        <authorList>
            <person name="Zhou Z."/>
            <person name="Liu Y."/>
            <person name="Xu W."/>
            <person name="Pan J."/>
            <person name="Luo Z.H."/>
            <person name="Li M."/>
        </authorList>
    </citation>
    <scope>NUCLEOTIDE SEQUENCE [LARGE SCALE GENOMIC DNA]</scope>
    <source>
        <strain evidence="8">SpSt-23</strain>
    </source>
</reference>
<comment type="subcellular location">
    <subcellularLocation>
        <location evidence="1">Cell membrane</location>
        <topology evidence="1">Multi-pass membrane protein</topology>
    </subcellularLocation>
</comment>
<evidence type="ECO:0000256" key="2">
    <source>
        <dbReference type="ARBA" id="ARBA00022475"/>
    </source>
</evidence>
<feature type="domain" description="Na+/H+ antiporter MnhB subunit-related protein" evidence="7">
    <location>
        <begin position="109"/>
        <end position="245"/>
    </location>
</feature>
<accession>A0A7C2BJU0</accession>
<dbReference type="EMBL" id="DSJT01000003">
    <property type="protein sequence ID" value="HEF86832.1"/>
    <property type="molecule type" value="Genomic_DNA"/>
</dbReference>
<dbReference type="InterPro" id="IPR007182">
    <property type="entry name" value="MnhB"/>
</dbReference>
<keyword evidence="5 6" id="KW-0472">Membrane</keyword>
<feature type="transmembrane region" description="Helical" evidence="6">
    <location>
        <begin position="229"/>
        <end position="251"/>
    </location>
</feature>
<keyword evidence="3 6" id="KW-0812">Transmembrane</keyword>